<gene>
    <name evidence="1" type="ORF">ArV1_004</name>
</gene>
<dbReference type="OrthoDB" id="23057at10239"/>
<reference evidence="1 2" key="1">
    <citation type="submission" date="2014-10" db="EMBL/GenBank/DDBJ databases">
        <title>Genome of vB_ArtM-ArV1 - first myovirus infecting Arthrobacter sp.</title>
        <authorList>
            <person name="Simoliunas E."/>
            <person name="Kaliniene L."/>
            <person name="Stasilo M."/>
            <person name="Meskys R."/>
        </authorList>
    </citation>
    <scope>NUCLEOTIDE SEQUENCE [LARGE SCALE GENOMIC DNA]</scope>
</reference>
<accession>A0A0A7HAK0</accession>
<evidence type="ECO:0000313" key="2">
    <source>
        <dbReference type="Proteomes" id="UP000031071"/>
    </source>
</evidence>
<dbReference type="EMBL" id="KM879463">
    <property type="protein sequence ID" value="AIZ01692.1"/>
    <property type="molecule type" value="Genomic_DNA"/>
</dbReference>
<proteinExistence type="predicted"/>
<dbReference type="RefSeq" id="YP_009126038.1">
    <property type="nucleotide sequence ID" value="NC_026606.1"/>
</dbReference>
<organism evidence="1 2">
    <name type="scientific">Arthrobacter phage vB_ArtM-ArV1</name>
    <dbReference type="NCBI Taxonomy" id="1566993"/>
    <lineage>
        <taxon>Viruses</taxon>
        <taxon>Duplodnaviria</taxon>
        <taxon>Heunggongvirae</taxon>
        <taxon>Uroviricota</taxon>
        <taxon>Caudoviricetes</taxon>
        <taxon>Klausavirus</taxon>
        <taxon>Klausavirus ArV1</taxon>
    </lineage>
</organism>
<dbReference type="GeneID" id="23680845"/>
<name>A0A0A7HAK0_9CAUD</name>
<keyword evidence="2" id="KW-1185">Reference proteome</keyword>
<protein>
    <submittedName>
        <fullName evidence="1">Uncharacterized protein</fullName>
    </submittedName>
</protein>
<dbReference type="Proteomes" id="UP000031071">
    <property type="component" value="Segment"/>
</dbReference>
<dbReference type="KEGG" id="vg:23680845"/>
<evidence type="ECO:0000313" key="1">
    <source>
        <dbReference type="EMBL" id="AIZ01692.1"/>
    </source>
</evidence>
<sequence>MAQLTFEEARAAVRAQNQPIWEDNDTPGEYMVAGYGWENDESYLLVEGAREYLEDGLFEYVVMDAPAVFVDKETGTVALAEFLTVFEVIQSMTPVPGHEPPTDPDDDE</sequence>